<feature type="non-terminal residue" evidence="1">
    <location>
        <position position="1"/>
    </location>
</feature>
<evidence type="ECO:0000313" key="2">
    <source>
        <dbReference type="Proteomes" id="UP001233999"/>
    </source>
</evidence>
<proteinExistence type="predicted"/>
<dbReference type="AlphaFoldDB" id="A0AAD7ZMG4"/>
<comment type="caution">
    <text evidence="1">The sequence shown here is derived from an EMBL/GenBank/DDBJ whole genome shotgun (WGS) entry which is preliminary data.</text>
</comment>
<reference evidence="1" key="1">
    <citation type="journal article" date="2023" name="IScience">
        <title>Live-bearing cockroach genome reveals convergent evolutionary mechanisms linked to viviparity in insects and beyond.</title>
        <authorList>
            <person name="Fouks B."/>
            <person name="Harrison M.C."/>
            <person name="Mikhailova A.A."/>
            <person name="Marchal E."/>
            <person name="English S."/>
            <person name="Carruthers M."/>
            <person name="Jennings E.C."/>
            <person name="Chiamaka E.L."/>
            <person name="Frigard R.A."/>
            <person name="Pippel M."/>
            <person name="Attardo G.M."/>
            <person name="Benoit J.B."/>
            <person name="Bornberg-Bauer E."/>
            <person name="Tobe S.S."/>
        </authorList>
    </citation>
    <scope>NUCLEOTIDE SEQUENCE</scope>
    <source>
        <strain evidence="1">Stay&amp;Tobe</strain>
    </source>
</reference>
<organism evidence="1 2">
    <name type="scientific">Diploptera punctata</name>
    <name type="common">Pacific beetle cockroach</name>
    <dbReference type="NCBI Taxonomy" id="6984"/>
    <lineage>
        <taxon>Eukaryota</taxon>
        <taxon>Metazoa</taxon>
        <taxon>Ecdysozoa</taxon>
        <taxon>Arthropoda</taxon>
        <taxon>Hexapoda</taxon>
        <taxon>Insecta</taxon>
        <taxon>Pterygota</taxon>
        <taxon>Neoptera</taxon>
        <taxon>Polyneoptera</taxon>
        <taxon>Dictyoptera</taxon>
        <taxon>Blattodea</taxon>
        <taxon>Blaberoidea</taxon>
        <taxon>Blaberidae</taxon>
        <taxon>Diplopterinae</taxon>
        <taxon>Diploptera</taxon>
    </lineage>
</organism>
<keyword evidence="2" id="KW-1185">Reference proteome</keyword>
<evidence type="ECO:0000313" key="1">
    <source>
        <dbReference type="EMBL" id="KAJ9582782.1"/>
    </source>
</evidence>
<gene>
    <name evidence="1" type="ORF">L9F63_022874</name>
</gene>
<name>A0AAD7ZMG4_DIPPU</name>
<feature type="non-terminal residue" evidence="1">
    <location>
        <position position="57"/>
    </location>
</feature>
<dbReference type="EMBL" id="JASPKZ010007742">
    <property type="protein sequence ID" value="KAJ9582782.1"/>
    <property type="molecule type" value="Genomic_DNA"/>
</dbReference>
<reference evidence="1" key="2">
    <citation type="submission" date="2023-05" db="EMBL/GenBank/DDBJ databases">
        <authorList>
            <person name="Fouks B."/>
        </authorList>
    </citation>
    <scope>NUCLEOTIDE SEQUENCE</scope>
    <source>
        <strain evidence="1">Stay&amp;Tobe</strain>
        <tissue evidence="1">Testes</tissue>
    </source>
</reference>
<sequence>SMFPNIVFQQDGAPSPLGRTNRVAPEISRFNNHWISFSGAMSKIKFTPPQSKTFVIF</sequence>
<protein>
    <submittedName>
        <fullName evidence="1">Uncharacterized protein</fullName>
    </submittedName>
</protein>
<dbReference type="Proteomes" id="UP001233999">
    <property type="component" value="Unassembled WGS sequence"/>
</dbReference>
<accession>A0AAD7ZMG4</accession>